<dbReference type="PATRIC" id="fig|443610.3.peg.4088"/>
<dbReference type="Gene3D" id="3.40.50.12030">
    <property type="entry name" value="Uncharacterised protein family UPF0261, NC domain"/>
    <property type="match status" value="1"/>
</dbReference>
<dbReference type="InterPro" id="IPR051353">
    <property type="entry name" value="Tobamovirus_resist_UPF0261"/>
</dbReference>
<protein>
    <submittedName>
        <fullName evidence="3">Uncharacterized protein</fullName>
    </submittedName>
</protein>
<dbReference type="Pfam" id="PF23189">
    <property type="entry name" value="UPF0261_C"/>
    <property type="match status" value="1"/>
</dbReference>
<dbReference type="STRING" id="443610.VE25_07595"/>
<dbReference type="PIRSF" id="PIRSF033271">
    <property type="entry name" value="UCP033271"/>
    <property type="match status" value="1"/>
</dbReference>
<evidence type="ECO:0000313" key="3">
    <source>
        <dbReference type="EMBL" id="KKB12405.1"/>
    </source>
</evidence>
<comment type="caution">
    <text evidence="3">The sequence shown here is derived from an EMBL/GenBank/DDBJ whole genome shotgun (WGS) entry which is preliminary data.</text>
</comment>
<dbReference type="Pfam" id="PF06792">
    <property type="entry name" value="UPF0261"/>
    <property type="match status" value="1"/>
</dbReference>
<feature type="domain" description="UPF0261" evidence="1">
    <location>
        <begin position="3"/>
        <end position="177"/>
    </location>
</feature>
<keyword evidence="4" id="KW-1185">Reference proteome</keyword>
<dbReference type="CDD" id="cd15488">
    <property type="entry name" value="Tm-1-like"/>
    <property type="match status" value="1"/>
</dbReference>
<feature type="domain" description="UPF0261" evidence="2">
    <location>
        <begin position="186"/>
        <end position="402"/>
    </location>
</feature>
<reference evidence="3 4" key="1">
    <citation type="submission" date="2015-03" db="EMBL/GenBank/DDBJ databases">
        <authorList>
            <person name="Hassan Y.I."/>
            <person name="Lepp D."/>
            <person name="Li X.-Z."/>
            <person name="Zhou T."/>
        </authorList>
    </citation>
    <scope>NUCLEOTIDE SEQUENCE [LARGE SCALE GENOMIC DNA]</scope>
    <source>
        <strain evidence="3 4">BD-c194</strain>
    </source>
</reference>
<accession>A0A0F5FV03</accession>
<dbReference type="InterPro" id="IPR056778">
    <property type="entry name" value="UPF0261_C"/>
</dbReference>
<dbReference type="AlphaFoldDB" id="A0A0F5FV03"/>
<name>A0A0F5FV03_9HYPH</name>
<sequence length="414" mass="42559">MARVVLLGTLDTKEAEYRFLREKILAAGHDVVVIDAGITPYVSGIADYDSTFVARAAGHDVAALASAGDRGAAVNAMAEGAAAVVLDLLSGQGFDGICALGGSGGSALATHAMRTLPIGVPKLMVSTVASGDIGPYVGTCDLTMMHSVVDIAGLNRISARILENAAGAISGMAAAYAARDRQASHRPVVAATMFGVTTKGVMAAKEWLEERGYEVLVFHAVGTGGRAMEALAADGYLDGILDLTTTELADELVGGIFSAGPDRLRVAARHAVPQVVSVGALDMVNFGPRDTIPAKFAGRRLHKHNASITLMRTTPAECAALGGIIGERLASGISPTRVFLPLRGISAVAVPGGIFHDAEADTALFTSLRSALPTHIEITQLDTDINDPAFATAAAAALDELITKAGRPRRASAG</sequence>
<proteinExistence type="predicted"/>
<dbReference type="NCBIfam" id="NF002674">
    <property type="entry name" value="PRK02399.1-2"/>
    <property type="match status" value="1"/>
</dbReference>
<dbReference type="RefSeq" id="WP_046107995.1">
    <property type="nucleotide sequence ID" value="NZ_JZEX01000081.1"/>
</dbReference>
<dbReference type="Proteomes" id="UP000033632">
    <property type="component" value="Unassembled WGS sequence"/>
</dbReference>
<evidence type="ECO:0000313" key="4">
    <source>
        <dbReference type="Proteomes" id="UP000033632"/>
    </source>
</evidence>
<dbReference type="PANTHER" id="PTHR31862:SF1">
    <property type="entry name" value="UPF0261 DOMAIN PROTEIN (AFU_ORTHOLOGUE AFUA_1G10120)"/>
    <property type="match status" value="1"/>
</dbReference>
<dbReference type="InterPro" id="IPR008322">
    <property type="entry name" value="UPF0261"/>
</dbReference>
<dbReference type="EMBL" id="JZEX01000081">
    <property type="protein sequence ID" value="KKB12405.1"/>
    <property type="molecule type" value="Genomic_DNA"/>
</dbReference>
<dbReference type="Gene3D" id="3.40.50.12020">
    <property type="entry name" value="Uncharacterised protein family UPF0261, NN domain"/>
    <property type="match status" value="1"/>
</dbReference>
<gene>
    <name evidence="3" type="ORF">VE25_07595</name>
</gene>
<dbReference type="InterPro" id="IPR044122">
    <property type="entry name" value="UPF0261_N"/>
</dbReference>
<evidence type="ECO:0000259" key="2">
    <source>
        <dbReference type="Pfam" id="PF23189"/>
    </source>
</evidence>
<evidence type="ECO:0000259" key="1">
    <source>
        <dbReference type="Pfam" id="PF06792"/>
    </source>
</evidence>
<dbReference type="OrthoDB" id="9776369at2"/>
<organism evidence="3 4">
    <name type="scientific">Devosia geojensis</name>
    <dbReference type="NCBI Taxonomy" id="443610"/>
    <lineage>
        <taxon>Bacteria</taxon>
        <taxon>Pseudomonadati</taxon>
        <taxon>Pseudomonadota</taxon>
        <taxon>Alphaproteobacteria</taxon>
        <taxon>Hyphomicrobiales</taxon>
        <taxon>Devosiaceae</taxon>
        <taxon>Devosia</taxon>
    </lineage>
</organism>
<dbReference type="PANTHER" id="PTHR31862">
    <property type="entry name" value="UPF0261 DOMAIN PROTEIN (AFU_ORTHOLOGUE AFUA_1G10120)"/>
    <property type="match status" value="1"/>
</dbReference>